<organism evidence="2 3">
    <name type="scientific">Podospora pseudopauciseta</name>
    <dbReference type="NCBI Taxonomy" id="2093780"/>
    <lineage>
        <taxon>Eukaryota</taxon>
        <taxon>Fungi</taxon>
        <taxon>Dikarya</taxon>
        <taxon>Ascomycota</taxon>
        <taxon>Pezizomycotina</taxon>
        <taxon>Sordariomycetes</taxon>
        <taxon>Sordariomycetidae</taxon>
        <taxon>Sordariales</taxon>
        <taxon>Podosporaceae</taxon>
        <taxon>Podospora</taxon>
    </lineage>
</organism>
<gene>
    <name evidence="2" type="ORF">QC763_0027670</name>
</gene>
<keyword evidence="3" id="KW-1185">Reference proteome</keyword>
<protein>
    <submittedName>
        <fullName evidence="2">Uncharacterized protein</fullName>
    </submittedName>
</protein>
<sequence length="141" mass="15681">MTTPPFDLEQGFISLDYALSVPRSLLDLAEKGRDEHGFSLGPLPNKGTVGMQTDSDQSDCAKMTTAIVFRARGKDIARRLAPLYKYGAVRGSTMNLDGQFPDFMTVKDAIWPAYQAARERQGFMDPGDLMMSDRSMMDFNV</sequence>
<dbReference type="RefSeq" id="XP_062772082.1">
    <property type="nucleotide sequence ID" value="XM_062905479.1"/>
</dbReference>
<dbReference type="Proteomes" id="UP001326199">
    <property type="component" value="Unassembled WGS sequence"/>
</dbReference>
<evidence type="ECO:0000256" key="1">
    <source>
        <dbReference type="SAM" id="MobiDB-lite"/>
    </source>
</evidence>
<accession>A0ABR0I3H1</accession>
<comment type="caution">
    <text evidence="2">The sequence shown here is derived from an EMBL/GenBank/DDBJ whole genome shotgun (WGS) entry which is preliminary data.</text>
</comment>
<reference evidence="2 3" key="1">
    <citation type="journal article" date="2023" name="bioRxiv">
        <title>High-quality genome assemblies of four members of thePodospora anserinaspecies complex.</title>
        <authorList>
            <person name="Ament-Velasquez S.L."/>
            <person name="Vogan A.A."/>
            <person name="Wallerman O."/>
            <person name="Hartmann F."/>
            <person name="Gautier V."/>
            <person name="Silar P."/>
            <person name="Giraud T."/>
            <person name="Johannesson H."/>
        </authorList>
    </citation>
    <scope>NUCLEOTIDE SEQUENCE [LARGE SCALE GENOMIC DNA]</scope>
    <source>
        <strain evidence="2 3">CBS 411.78</strain>
    </source>
</reference>
<dbReference type="EMBL" id="JAFFHB010000001">
    <property type="protein sequence ID" value="KAK4674760.1"/>
    <property type="molecule type" value="Genomic_DNA"/>
</dbReference>
<feature type="region of interest" description="Disordered" evidence="1">
    <location>
        <begin position="37"/>
        <end position="56"/>
    </location>
</feature>
<evidence type="ECO:0000313" key="3">
    <source>
        <dbReference type="Proteomes" id="UP001326199"/>
    </source>
</evidence>
<evidence type="ECO:0000313" key="2">
    <source>
        <dbReference type="EMBL" id="KAK4674760.1"/>
    </source>
</evidence>
<dbReference type="GeneID" id="87925457"/>
<name>A0ABR0I3H1_9PEZI</name>
<proteinExistence type="predicted"/>